<keyword evidence="3" id="KW-1185">Reference proteome</keyword>
<dbReference type="RefSeq" id="WP_284194834.1">
    <property type="nucleotide sequence ID" value="NZ_BSOG01000001.1"/>
</dbReference>
<sequence>MPTPQEITQSLNAHQNDFSQAQWQGLQQVRSLFAFGARRHRNPMMRNEDVLHGGHMVVQDNGALNQSLQQAEANSGWTGSRRPRDWTSLPSSHYPNHEAAQTELQMPFNQRNFGTILHGTTPQGHSWVQMEAHSGVTSVNGGRLRALTDYALHATDYQQYRQHNQNIGPMGMSRFTEARPLTITAGQLDMRRRIQAFEPLFAGRNQRVDELARTRGRRDNLNQGIRARL</sequence>
<accession>A0ABQ5Y9S0</accession>
<proteinExistence type="predicted"/>
<name>A0ABQ5Y9S0_9NEIS</name>
<gene>
    <name evidence="2" type="ORF">GCM10007907_04810</name>
</gene>
<evidence type="ECO:0000256" key="1">
    <source>
        <dbReference type="SAM" id="MobiDB-lite"/>
    </source>
</evidence>
<reference evidence="3" key="1">
    <citation type="journal article" date="2019" name="Int. J. Syst. Evol. Microbiol.">
        <title>The Global Catalogue of Microorganisms (GCM) 10K type strain sequencing project: providing services to taxonomists for standard genome sequencing and annotation.</title>
        <authorList>
            <consortium name="The Broad Institute Genomics Platform"/>
            <consortium name="The Broad Institute Genome Sequencing Center for Infectious Disease"/>
            <person name="Wu L."/>
            <person name="Ma J."/>
        </authorList>
    </citation>
    <scope>NUCLEOTIDE SEQUENCE [LARGE SCALE GENOMIC DNA]</scope>
    <source>
        <strain evidence="3">NBRC 110044</strain>
    </source>
</reference>
<evidence type="ECO:0000313" key="2">
    <source>
        <dbReference type="EMBL" id="GLR11691.1"/>
    </source>
</evidence>
<dbReference type="Proteomes" id="UP001156706">
    <property type="component" value="Unassembled WGS sequence"/>
</dbReference>
<dbReference type="EMBL" id="BSOG01000001">
    <property type="protein sequence ID" value="GLR11691.1"/>
    <property type="molecule type" value="Genomic_DNA"/>
</dbReference>
<organism evidence="2 3">
    <name type="scientific">Chitinimonas prasina</name>
    <dbReference type="NCBI Taxonomy" id="1434937"/>
    <lineage>
        <taxon>Bacteria</taxon>
        <taxon>Pseudomonadati</taxon>
        <taxon>Pseudomonadota</taxon>
        <taxon>Betaproteobacteria</taxon>
        <taxon>Neisseriales</taxon>
        <taxon>Chitinibacteraceae</taxon>
        <taxon>Chitinimonas</taxon>
    </lineage>
</organism>
<comment type="caution">
    <text evidence="2">The sequence shown here is derived from an EMBL/GenBank/DDBJ whole genome shotgun (WGS) entry which is preliminary data.</text>
</comment>
<feature type="region of interest" description="Disordered" evidence="1">
    <location>
        <begin position="73"/>
        <end position="95"/>
    </location>
</feature>
<protein>
    <submittedName>
        <fullName evidence="2">Uncharacterized protein</fullName>
    </submittedName>
</protein>
<evidence type="ECO:0000313" key="3">
    <source>
        <dbReference type="Proteomes" id="UP001156706"/>
    </source>
</evidence>